<gene>
    <name evidence="9" type="ORF">STAS_31816</name>
</gene>
<dbReference type="SUPFAM" id="SSF56112">
    <property type="entry name" value="Protein kinase-like (PK-like)"/>
    <property type="match status" value="1"/>
</dbReference>
<evidence type="ECO:0000256" key="3">
    <source>
        <dbReference type="ARBA" id="ARBA00022679"/>
    </source>
</evidence>
<protein>
    <recommendedName>
        <fullName evidence="1">non-specific serine/threonine protein kinase</fullName>
        <ecNumber evidence="1">2.7.11.1</ecNumber>
    </recommendedName>
</protein>
<dbReference type="GO" id="GO:0005524">
    <property type="term" value="F:ATP binding"/>
    <property type="evidence" value="ECO:0007669"/>
    <property type="project" value="UniProtKB-KW"/>
</dbReference>
<comment type="caution">
    <text evidence="9">The sequence shown here is derived from an EMBL/GenBank/DDBJ whole genome shotgun (WGS) entry which is preliminary data.</text>
</comment>
<dbReference type="PANTHER" id="PTHR45637">
    <property type="entry name" value="FLIPPASE KINASE 1-RELATED"/>
    <property type="match status" value="1"/>
</dbReference>
<evidence type="ECO:0000256" key="6">
    <source>
        <dbReference type="ARBA" id="ARBA00022840"/>
    </source>
</evidence>
<dbReference type="Gene3D" id="1.10.510.10">
    <property type="entry name" value="Transferase(Phosphotransferase) domain 1"/>
    <property type="match status" value="1"/>
</dbReference>
<evidence type="ECO:0000256" key="2">
    <source>
        <dbReference type="ARBA" id="ARBA00022527"/>
    </source>
</evidence>
<dbReference type="OrthoDB" id="432483at2759"/>
<dbReference type="InterPro" id="IPR036041">
    <property type="entry name" value="Ribosome-inact_prot_sf"/>
</dbReference>
<keyword evidence="4" id="KW-0547">Nucleotide-binding</keyword>
<dbReference type="SUPFAM" id="SSF56371">
    <property type="entry name" value="Ribosome inactivating proteins (RIP)"/>
    <property type="match status" value="1"/>
</dbReference>
<evidence type="ECO:0000256" key="5">
    <source>
        <dbReference type="ARBA" id="ARBA00022777"/>
    </source>
</evidence>
<reference evidence="10" key="1">
    <citation type="journal article" date="2019" name="Curr. Biol.">
        <title>Genome Sequence of Striga asiatica Provides Insight into the Evolution of Plant Parasitism.</title>
        <authorList>
            <person name="Yoshida S."/>
            <person name="Kim S."/>
            <person name="Wafula E.K."/>
            <person name="Tanskanen J."/>
            <person name="Kim Y.M."/>
            <person name="Honaas L."/>
            <person name="Yang Z."/>
            <person name="Spallek T."/>
            <person name="Conn C.E."/>
            <person name="Ichihashi Y."/>
            <person name="Cheong K."/>
            <person name="Cui S."/>
            <person name="Der J.P."/>
            <person name="Gundlach H."/>
            <person name="Jiao Y."/>
            <person name="Hori C."/>
            <person name="Ishida J.K."/>
            <person name="Kasahara H."/>
            <person name="Kiba T."/>
            <person name="Kim M.S."/>
            <person name="Koo N."/>
            <person name="Laohavisit A."/>
            <person name="Lee Y.H."/>
            <person name="Lumba S."/>
            <person name="McCourt P."/>
            <person name="Mortimer J.C."/>
            <person name="Mutuku J.M."/>
            <person name="Nomura T."/>
            <person name="Sasaki-Sekimoto Y."/>
            <person name="Seto Y."/>
            <person name="Wang Y."/>
            <person name="Wakatake T."/>
            <person name="Sakakibara H."/>
            <person name="Demura T."/>
            <person name="Yamaguchi S."/>
            <person name="Yoneyama K."/>
            <person name="Manabe R.I."/>
            <person name="Nelson D.C."/>
            <person name="Schulman A.H."/>
            <person name="Timko M.P."/>
            <person name="dePamphilis C.W."/>
            <person name="Choi D."/>
            <person name="Shirasu K."/>
        </authorList>
    </citation>
    <scope>NUCLEOTIDE SEQUENCE [LARGE SCALE GENOMIC DNA]</scope>
    <source>
        <strain evidence="10">cv. UVA1</strain>
    </source>
</reference>
<proteinExistence type="predicted"/>
<keyword evidence="6" id="KW-0067">ATP-binding</keyword>
<evidence type="ECO:0000256" key="4">
    <source>
        <dbReference type="ARBA" id="ARBA00022741"/>
    </source>
</evidence>
<organism evidence="9 10">
    <name type="scientific">Striga asiatica</name>
    <name type="common">Asiatic witchweed</name>
    <name type="synonym">Buchnera asiatica</name>
    <dbReference type="NCBI Taxonomy" id="4170"/>
    <lineage>
        <taxon>Eukaryota</taxon>
        <taxon>Viridiplantae</taxon>
        <taxon>Streptophyta</taxon>
        <taxon>Embryophyta</taxon>
        <taxon>Tracheophyta</taxon>
        <taxon>Spermatophyta</taxon>
        <taxon>Magnoliopsida</taxon>
        <taxon>eudicotyledons</taxon>
        <taxon>Gunneridae</taxon>
        <taxon>Pentapetalae</taxon>
        <taxon>asterids</taxon>
        <taxon>lamiids</taxon>
        <taxon>Lamiales</taxon>
        <taxon>Orobanchaceae</taxon>
        <taxon>Buchnereae</taxon>
        <taxon>Striga</taxon>
    </lineage>
</organism>
<comment type="catalytic activity">
    <reaction evidence="8">
        <text>L-seryl-[protein] + ATP = O-phospho-L-seryl-[protein] + ADP + H(+)</text>
        <dbReference type="Rhea" id="RHEA:17989"/>
        <dbReference type="Rhea" id="RHEA-COMP:9863"/>
        <dbReference type="Rhea" id="RHEA-COMP:11604"/>
        <dbReference type="ChEBI" id="CHEBI:15378"/>
        <dbReference type="ChEBI" id="CHEBI:29999"/>
        <dbReference type="ChEBI" id="CHEBI:30616"/>
        <dbReference type="ChEBI" id="CHEBI:83421"/>
        <dbReference type="ChEBI" id="CHEBI:456216"/>
        <dbReference type="EC" id="2.7.11.1"/>
    </reaction>
</comment>
<dbReference type="EC" id="2.7.11.1" evidence="1"/>
<keyword evidence="10" id="KW-1185">Reference proteome</keyword>
<keyword evidence="3" id="KW-0808">Transferase</keyword>
<evidence type="ECO:0000313" key="9">
    <source>
        <dbReference type="EMBL" id="GER54236.1"/>
    </source>
</evidence>
<dbReference type="AlphaFoldDB" id="A0A5A7RAD4"/>
<dbReference type="GO" id="GO:0004674">
    <property type="term" value="F:protein serine/threonine kinase activity"/>
    <property type="evidence" value="ECO:0007669"/>
    <property type="project" value="UniProtKB-KW"/>
</dbReference>
<dbReference type="InterPro" id="IPR016138">
    <property type="entry name" value="Ribosome_inactivat_prot_sub1"/>
</dbReference>
<evidence type="ECO:0000256" key="1">
    <source>
        <dbReference type="ARBA" id="ARBA00012513"/>
    </source>
</evidence>
<dbReference type="InterPro" id="IPR011009">
    <property type="entry name" value="Kinase-like_dom_sf"/>
</dbReference>
<dbReference type="Proteomes" id="UP000325081">
    <property type="component" value="Unassembled WGS sequence"/>
</dbReference>
<keyword evidence="2" id="KW-0723">Serine/threonine-protein kinase</keyword>
<comment type="catalytic activity">
    <reaction evidence="7">
        <text>L-threonyl-[protein] + ATP = O-phospho-L-threonyl-[protein] + ADP + H(+)</text>
        <dbReference type="Rhea" id="RHEA:46608"/>
        <dbReference type="Rhea" id="RHEA-COMP:11060"/>
        <dbReference type="Rhea" id="RHEA-COMP:11605"/>
        <dbReference type="ChEBI" id="CHEBI:15378"/>
        <dbReference type="ChEBI" id="CHEBI:30013"/>
        <dbReference type="ChEBI" id="CHEBI:30616"/>
        <dbReference type="ChEBI" id="CHEBI:61977"/>
        <dbReference type="ChEBI" id="CHEBI:456216"/>
        <dbReference type="EC" id="2.7.11.1"/>
    </reaction>
</comment>
<evidence type="ECO:0000256" key="7">
    <source>
        <dbReference type="ARBA" id="ARBA00047899"/>
    </source>
</evidence>
<evidence type="ECO:0000313" key="10">
    <source>
        <dbReference type="Proteomes" id="UP000325081"/>
    </source>
</evidence>
<dbReference type="GO" id="GO:0017148">
    <property type="term" value="P:negative regulation of translation"/>
    <property type="evidence" value="ECO:0007669"/>
    <property type="project" value="InterPro"/>
</dbReference>
<keyword evidence="5 9" id="KW-0418">Kinase</keyword>
<dbReference type="EMBL" id="BKCP01011070">
    <property type="protein sequence ID" value="GER54236.1"/>
    <property type="molecule type" value="Genomic_DNA"/>
</dbReference>
<name>A0A5A7RAD4_STRAF</name>
<dbReference type="Gene3D" id="3.40.420.10">
    <property type="entry name" value="Ricin (A subunit), domain 1"/>
    <property type="match status" value="1"/>
</dbReference>
<evidence type="ECO:0000256" key="8">
    <source>
        <dbReference type="ARBA" id="ARBA00048679"/>
    </source>
</evidence>
<dbReference type="GO" id="GO:0030598">
    <property type="term" value="F:rRNA N-glycosylase activity"/>
    <property type="evidence" value="ECO:0007669"/>
    <property type="project" value="InterPro"/>
</dbReference>
<accession>A0A5A7RAD4</accession>
<sequence>MGPKKRGNSSRSPASTPSKIQFDVVNARPGLPDISLDVQNATPEVYNSFIKKFSLPGNDGHGILTPRFVTSRGKKCFQRRDLPGKKAYFDIYLSAGAHRLGCRFLRSSLYLFAFRPTNGPHWYAMDDWYDNDNFQCRNWENLGMENIDGMSVEYRNMEKRDNMPPCKQMMSWTLVICQMIPEAARIPAIREALVAIFESGGQLNRELALSENDFFKMSRNIIGHSIVERLNNIQMDRGVLESLSIIKESKIVEYQSTIENEYQVSALYCTIRNANILLITPLPNPEHQDQELPSNKRCGVANFCGVYTYVACSGSQSPGIGSSSPALRGMCISQAAEMAAVKRLLRDIGTVNLAELISTNCVFAIKVMDSVFLGKRIKIGRAQTEMEIMCSLLQTIYHAWLWSSVHALRQKQPGRYFHEQAARYGWYITRITSELYALCFVGEGTFGVLLYELLYGRTPYKGSCNENTLANVVLKSLRSPITGAGAGAGAGAAETKKHPFFEGLNWALIRCGVPPQVPEFCRAEVSEKGERFVDCGGNDHESHVFSCFKLTAV</sequence>